<dbReference type="SMART" id="SM00862">
    <property type="entry name" value="Trans_reg_C"/>
    <property type="match status" value="1"/>
</dbReference>
<dbReference type="CDD" id="cd00383">
    <property type="entry name" value="trans_reg_C"/>
    <property type="match status" value="1"/>
</dbReference>
<dbReference type="Proteomes" id="UP000295444">
    <property type="component" value="Unassembled WGS sequence"/>
</dbReference>
<comment type="caution">
    <text evidence="6">The sequence shown here is derived from an EMBL/GenBank/DDBJ whole genome shotgun (WGS) entry which is preliminary data.</text>
</comment>
<dbReference type="PROSITE" id="PS51755">
    <property type="entry name" value="OMPR_PHOB"/>
    <property type="match status" value="1"/>
</dbReference>
<dbReference type="InterPro" id="IPR001789">
    <property type="entry name" value="Sig_transdc_resp-reg_receiver"/>
</dbReference>
<dbReference type="Pfam" id="PF00072">
    <property type="entry name" value="Response_reg"/>
    <property type="match status" value="1"/>
</dbReference>
<feature type="DNA-binding region" description="OmpR/PhoB-type" evidence="3">
    <location>
        <begin position="124"/>
        <end position="219"/>
    </location>
</feature>
<organism evidence="6 7">
    <name type="scientific">Labedaea rhizosphaerae</name>
    <dbReference type="NCBI Taxonomy" id="598644"/>
    <lineage>
        <taxon>Bacteria</taxon>
        <taxon>Bacillati</taxon>
        <taxon>Actinomycetota</taxon>
        <taxon>Actinomycetes</taxon>
        <taxon>Pseudonocardiales</taxon>
        <taxon>Pseudonocardiaceae</taxon>
        <taxon>Labedaea</taxon>
    </lineage>
</organism>
<keyword evidence="1 3" id="KW-0238">DNA-binding</keyword>
<evidence type="ECO:0000256" key="3">
    <source>
        <dbReference type="PROSITE-ProRule" id="PRU01091"/>
    </source>
</evidence>
<evidence type="ECO:0000313" key="6">
    <source>
        <dbReference type="EMBL" id="TDQ04430.1"/>
    </source>
</evidence>
<dbReference type="EMBL" id="SNXZ01000001">
    <property type="protein sequence ID" value="TDQ04430.1"/>
    <property type="molecule type" value="Genomic_DNA"/>
</dbReference>
<dbReference type="InterPro" id="IPR039420">
    <property type="entry name" value="WalR-like"/>
</dbReference>
<dbReference type="Gene3D" id="3.40.50.2300">
    <property type="match status" value="1"/>
</dbReference>
<dbReference type="Gene3D" id="1.10.10.10">
    <property type="entry name" value="Winged helix-like DNA-binding domain superfamily/Winged helix DNA-binding domain"/>
    <property type="match status" value="1"/>
</dbReference>
<name>A0A4R6SLJ3_LABRH</name>
<reference evidence="6 7" key="1">
    <citation type="submission" date="2019-03" db="EMBL/GenBank/DDBJ databases">
        <title>Genomic Encyclopedia of Type Strains, Phase IV (KMG-IV): sequencing the most valuable type-strain genomes for metagenomic binning, comparative biology and taxonomic classification.</title>
        <authorList>
            <person name="Goeker M."/>
        </authorList>
    </citation>
    <scope>NUCLEOTIDE SEQUENCE [LARGE SCALE GENOMIC DNA]</scope>
    <source>
        <strain evidence="6 7">DSM 45361</strain>
    </source>
</reference>
<dbReference type="InterPro" id="IPR011006">
    <property type="entry name" value="CheY-like_superfamily"/>
</dbReference>
<keyword evidence="2" id="KW-0597">Phosphoprotein</keyword>
<feature type="modified residue" description="4-aspartylphosphate" evidence="2">
    <location>
        <position position="51"/>
    </location>
</feature>
<feature type="domain" description="Response regulatory" evidence="4">
    <location>
        <begin position="2"/>
        <end position="116"/>
    </location>
</feature>
<evidence type="ECO:0000256" key="1">
    <source>
        <dbReference type="ARBA" id="ARBA00023125"/>
    </source>
</evidence>
<evidence type="ECO:0000313" key="7">
    <source>
        <dbReference type="Proteomes" id="UP000295444"/>
    </source>
</evidence>
<dbReference type="GO" id="GO:0000156">
    <property type="term" value="F:phosphorelay response regulator activity"/>
    <property type="evidence" value="ECO:0007669"/>
    <property type="project" value="TreeGrafter"/>
</dbReference>
<proteinExistence type="predicted"/>
<keyword evidence="7" id="KW-1185">Reference proteome</keyword>
<dbReference type="Pfam" id="PF00486">
    <property type="entry name" value="Trans_reg_C"/>
    <property type="match status" value="1"/>
</dbReference>
<dbReference type="InterPro" id="IPR036388">
    <property type="entry name" value="WH-like_DNA-bd_sf"/>
</dbReference>
<feature type="domain" description="OmpR/PhoB-type" evidence="5">
    <location>
        <begin position="124"/>
        <end position="219"/>
    </location>
</feature>
<dbReference type="Gene3D" id="6.10.250.690">
    <property type="match status" value="1"/>
</dbReference>
<dbReference type="SUPFAM" id="SSF52172">
    <property type="entry name" value="CheY-like"/>
    <property type="match status" value="1"/>
</dbReference>
<dbReference type="GO" id="GO:0032993">
    <property type="term" value="C:protein-DNA complex"/>
    <property type="evidence" value="ECO:0007669"/>
    <property type="project" value="TreeGrafter"/>
</dbReference>
<evidence type="ECO:0000259" key="4">
    <source>
        <dbReference type="PROSITE" id="PS50110"/>
    </source>
</evidence>
<sequence>MRVLVVEDDENMRTAVAAELRGAGFEVVDVGDLFAADQALRQGEFACAVFDRKLPDGDAIDYVHRIRVAGSAVPVLFLTGLDSAAARVAGFAAGGDDYLVKPFRVAEMTARVVNLARRAGTGRSTVLRFMDIELDTARRQTKRGGVLLTLSDKEFAVLEHLMLRPEQVVTRAYLVEHCWDAATEPVANVVDRVVTRLRAKLHAPNVIHPVRGTGYRLAAPGAS</sequence>
<dbReference type="PROSITE" id="PS50110">
    <property type="entry name" value="RESPONSE_REGULATORY"/>
    <property type="match status" value="1"/>
</dbReference>
<dbReference type="SMART" id="SM00448">
    <property type="entry name" value="REC"/>
    <property type="match status" value="1"/>
</dbReference>
<dbReference type="PANTHER" id="PTHR48111:SF36">
    <property type="entry name" value="TRANSCRIPTIONAL REGULATORY PROTEIN CUTR"/>
    <property type="match status" value="1"/>
</dbReference>
<dbReference type="PANTHER" id="PTHR48111">
    <property type="entry name" value="REGULATOR OF RPOS"/>
    <property type="match status" value="1"/>
</dbReference>
<dbReference type="InterPro" id="IPR001867">
    <property type="entry name" value="OmpR/PhoB-type_DNA-bd"/>
</dbReference>
<evidence type="ECO:0000259" key="5">
    <source>
        <dbReference type="PROSITE" id="PS51755"/>
    </source>
</evidence>
<protein>
    <submittedName>
        <fullName evidence="6">DNA-binding response OmpR family regulator</fullName>
    </submittedName>
</protein>
<gene>
    <name evidence="6" type="ORF">EV186_101382</name>
</gene>
<dbReference type="GO" id="GO:0000976">
    <property type="term" value="F:transcription cis-regulatory region binding"/>
    <property type="evidence" value="ECO:0007669"/>
    <property type="project" value="TreeGrafter"/>
</dbReference>
<evidence type="ECO:0000256" key="2">
    <source>
        <dbReference type="PROSITE-ProRule" id="PRU00169"/>
    </source>
</evidence>
<dbReference type="GO" id="GO:0006355">
    <property type="term" value="P:regulation of DNA-templated transcription"/>
    <property type="evidence" value="ECO:0007669"/>
    <property type="project" value="InterPro"/>
</dbReference>
<dbReference type="AlphaFoldDB" id="A0A4R6SLJ3"/>
<dbReference type="GO" id="GO:0005829">
    <property type="term" value="C:cytosol"/>
    <property type="evidence" value="ECO:0007669"/>
    <property type="project" value="TreeGrafter"/>
</dbReference>
<accession>A0A4R6SLJ3</accession>